<keyword evidence="3" id="KW-1185">Reference proteome</keyword>
<evidence type="ECO:0000313" key="2">
    <source>
        <dbReference type="EMBL" id="MFK2918822.1"/>
    </source>
</evidence>
<evidence type="ECO:0000256" key="1">
    <source>
        <dbReference type="SAM" id="Phobius"/>
    </source>
</evidence>
<protein>
    <submittedName>
        <fullName evidence="2">Uncharacterized protein</fullName>
    </submittedName>
</protein>
<organism evidence="2 3">
    <name type="scientific">Dyella koreensis</name>
    <dbReference type="NCBI Taxonomy" id="311235"/>
    <lineage>
        <taxon>Bacteria</taxon>
        <taxon>Pseudomonadati</taxon>
        <taxon>Pseudomonadota</taxon>
        <taxon>Gammaproteobacteria</taxon>
        <taxon>Lysobacterales</taxon>
        <taxon>Rhodanobacteraceae</taxon>
        <taxon>Dyella</taxon>
    </lineage>
</organism>
<gene>
    <name evidence="2" type="ORF">ISS97_16240</name>
</gene>
<accession>A0ABW8K7G4</accession>
<keyword evidence="1" id="KW-1133">Transmembrane helix</keyword>
<dbReference type="RefSeq" id="WP_379983560.1">
    <property type="nucleotide sequence ID" value="NZ_JADIKD010000012.1"/>
</dbReference>
<feature type="transmembrane region" description="Helical" evidence="1">
    <location>
        <begin position="71"/>
        <end position="89"/>
    </location>
</feature>
<keyword evidence="1" id="KW-0812">Transmembrane</keyword>
<keyword evidence="1" id="KW-0472">Membrane</keyword>
<dbReference type="EMBL" id="JADIKD010000012">
    <property type="protein sequence ID" value="MFK2918822.1"/>
    <property type="molecule type" value="Genomic_DNA"/>
</dbReference>
<feature type="transmembrane region" description="Helical" evidence="1">
    <location>
        <begin position="109"/>
        <end position="127"/>
    </location>
</feature>
<proteinExistence type="predicted"/>
<evidence type="ECO:0000313" key="3">
    <source>
        <dbReference type="Proteomes" id="UP001620408"/>
    </source>
</evidence>
<feature type="transmembrane region" description="Helical" evidence="1">
    <location>
        <begin position="147"/>
        <end position="170"/>
    </location>
</feature>
<name>A0ABW8K7G4_9GAMM</name>
<sequence>MDEPMRYERLRFYMAGIAAITAVWGFRFGLMYLATWLGIPLWVDFDRPVTVHWPAANGIGWIDETFSREMTWAHLLLVVLAVVMAYYVARITYRLSVSAVLDRRNRWLLAGWFVYTPLMIALSRMLSTLFHPKAWPHGQLWAWTGDVIGLFGLFVFLGLTNLFVSAWARLMRWRNVPAKSES</sequence>
<reference evidence="2 3" key="1">
    <citation type="submission" date="2020-10" db="EMBL/GenBank/DDBJ databases">
        <title>Phylogeny of dyella-like bacteria.</title>
        <authorList>
            <person name="Fu J."/>
        </authorList>
    </citation>
    <scope>NUCLEOTIDE SEQUENCE [LARGE SCALE GENOMIC DNA]</scope>
    <source>
        <strain evidence="2 3">BB4</strain>
    </source>
</reference>
<comment type="caution">
    <text evidence="2">The sequence shown here is derived from an EMBL/GenBank/DDBJ whole genome shotgun (WGS) entry which is preliminary data.</text>
</comment>
<dbReference type="Proteomes" id="UP001620408">
    <property type="component" value="Unassembled WGS sequence"/>
</dbReference>
<feature type="transmembrane region" description="Helical" evidence="1">
    <location>
        <begin position="12"/>
        <end position="39"/>
    </location>
</feature>